<sequence>MIDTTTTEQTGAHLDRDANAVIIDHVVVHDADVVHEARHWTAGTRGPAVDDTDLLDAADLTSFVTEAVKIGAHALSATGQAQEARALEQMMRDLGEKAAQSSTAAAKVAEQSAQNAAKTVGDAVAEAKKVILEAEVNGRRAFVESVSTVKEDLGNELRRLFGGEHPELLDRLGPLLDRFSTDLDAKVKSGTTDLLSTAAKQFDMTDESSPMAKHAAELHRRQQQLTEHIDRQHRELADKFDELTRELQIQAVKQSMSAVTPLKGDTYADPLHALLTEMAAGLGDEYVDSSGVTGQIANSRKGDGVLRISGSSANVVVEMSDSARKDWNGYLEEAERNRDGQASLGLVRTRQQNAGHAIRVLGPRRIVLAFDPETDDPDLLRTTVLLLRAGALAAASQSDDEQVMTAREKIAEAIQQLTVIDKIKTNATRILKQAQGIENDCNVVSAGIERLLTAALTALGAGTSHLSTPATDAA</sequence>
<accession>A0A4U8VW56</accession>
<dbReference type="Proteomes" id="UP000290439">
    <property type="component" value="Chromosome"/>
</dbReference>
<evidence type="ECO:0008006" key="3">
    <source>
        <dbReference type="Google" id="ProtNLM"/>
    </source>
</evidence>
<dbReference type="AlphaFoldDB" id="A0A4U8VW56"/>
<dbReference type="RefSeq" id="WP_130915730.1">
    <property type="nucleotide sequence ID" value="NZ_LR215973.1"/>
</dbReference>
<evidence type="ECO:0000313" key="1">
    <source>
        <dbReference type="EMBL" id="VFA96629.1"/>
    </source>
</evidence>
<gene>
    <name evidence="1" type="ORF">NCTC10797_00383</name>
</gene>
<organism evidence="1 2">
    <name type="scientific">Nocardia cyriacigeorgica</name>
    <dbReference type="NCBI Taxonomy" id="135487"/>
    <lineage>
        <taxon>Bacteria</taxon>
        <taxon>Bacillati</taxon>
        <taxon>Actinomycetota</taxon>
        <taxon>Actinomycetes</taxon>
        <taxon>Mycobacteriales</taxon>
        <taxon>Nocardiaceae</taxon>
        <taxon>Nocardia</taxon>
    </lineage>
</organism>
<reference evidence="1 2" key="1">
    <citation type="submission" date="2019-02" db="EMBL/GenBank/DDBJ databases">
        <authorList>
            <consortium name="Pathogen Informatics"/>
        </authorList>
    </citation>
    <scope>NUCLEOTIDE SEQUENCE [LARGE SCALE GENOMIC DNA]</scope>
    <source>
        <strain evidence="1 2">3012STDY6756504</strain>
    </source>
</reference>
<dbReference type="EMBL" id="LR215973">
    <property type="protein sequence ID" value="VFA96629.1"/>
    <property type="molecule type" value="Genomic_DNA"/>
</dbReference>
<name>A0A4U8VW56_9NOCA</name>
<protein>
    <recommendedName>
        <fullName evidence="3">Fis family transcriptional regulator</fullName>
    </recommendedName>
</protein>
<evidence type="ECO:0000313" key="2">
    <source>
        <dbReference type="Proteomes" id="UP000290439"/>
    </source>
</evidence>
<proteinExistence type="predicted"/>